<sequence>MKIPTDFHFTEHILILLIASQIPVVAATTGPAFGNDENSAGHGIQYGRMNFSCFNGGSLINNILLTSIVSNGSSHEESSISHSVFNINIWTMQTDLKLVLQIEL</sequence>
<keyword evidence="1" id="KW-0732">Signal</keyword>
<dbReference type="InParanoid" id="A0A1S0U3L3"/>
<evidence type="ECO:0000256" key="1">
    <source>
        <dbReference type="SAM" id="SignalP"/>
    </source>
</evidence>
<dbReference type="AlphaFoldDB" id="A0A1S0U3L3"/>
<name>A0A1S0U3L3_LOALO</name>
<dbReference type="EMBL" id="JH712151">
    <property type="protein sequence ID" value="EFO24365.1"/>
    <property type="molecule type" value="Genomic_DNA"/>
</dbReference>
<proteinExistence type="predicted"/>
<reference evidence="2" key="1">
    <citation type="submission" date="2012-04" db="EMBL/GenBank/DDBJ databases">
        <title>The Genome Sequence of Loa loa.</title>
        <authorList>
            <consortium name="The Broad Institute Genome Sequencing Platform"/>
            <consortium name="Broad Institute Genome Sequencing Center for Infectious Disease"/>
            <person name="Nutman T.B."/>
            <person name="Fink D.L."/>
            <person name="Russ C."/>
            <person name="Young S."/>
            <person name="Zeng Q."/>
            <person name="Gargeya S."/>
            <person name="Alvarado L."/>
            <person name="Berlin A."/>
            <person name="Chapman S.B."/>
            <person name="Chen Z."/>
            <person name="Freedman E."/>
            <person name="Gellesch M."/>
            <person name="Goldberg J."/>
            <person name="Griggs A."/>
            <person name="Gujja S."/>
            <person name="Heilman E.R."/>
            <person name="Heiman D."/>
            <person name="Howarth C."/>
            <person name="Mehta T."/>
            <person name="Neiman D."/>
            <person name="Pearson M."/>
            <person name="Roberts A."/>
            <person name="Saif S."/>
            <person name="Shea T."/>
            <person name="Shenoy N."/>
            <person name="Sisk P."/>
            <person name="Stolte C."/>
            <person name="Sykes S."/>
            <person name="White J."/>
            <person name="Yandava C."/>
            <person name="Haas B."/>
            <person name="Henn M.R."/>
            <person name="Nusbaum C."/>
            <person name="Birren B."/>
        </authorList>
    </citation>
    <scope>NUCLEOTIDE SEQUENCE [LARGE SCALE GENOMIC DNA]</scope>
</reference>
<dbReference type="GeneID" id="9941520"/>
<accession>A0A1S0U3L3</accession>
<feature type="chain" id="PRO_5010247312" evidence="1">
    <location>
        <begin position="28"/>
        <end position="104"/>
    </location>
</feature>
<feature type="signal peptide" evidence="1">
    <location>
        <begin position="1"/>
        <end position="27"/>
    </location>
</feature>
<dbReference type="CTD" id="9941520"/>
<organism evidence="2">
    <name type="scientific">Loa loa</name>
    <name type="common">Eye worm</name>
    <name type="synonym">Filaria loa</name>
    <dbReference type="NCBI Taxonomy" id="7209"/>
    <lineage>
        <taxon>Eukaryota</taxon>
        <taxon>Metazoa</taxon>
        <taxon>Ecdysozoa</taxon>
        <taxon>Nematoda</taxon>
        <taxon>Chromadorea</taxon>
        <taxon>Rhabditida</taxon>
        <taxon>Spirurina</taxon>
        <taxon>Spiruromorpha</taxon>
        <taxon>Filarioidea</taxon>
        <taxon>Onchocercidae</taxon>
        <taxon>Loa</taxon>
    </lineage>
</organism>
<protein>
    <submittedName>
        <fullName evidence="2">Uncharacterized protein</fullName>
    </submittedName>
</protein>
<evidence type="ECO:0000313" key="2">
    <source>
        <dbReference type="EMBL" id="EFO24365.1"/>
    </source>
</evidence>
<gene>
    <name evidence="2" type="ORF">LOAG_04122</name>
</gene>
<dbReference type="KEGG" id="loa:LOAG_04122"/>
<dbReference type="RefSeq" id="XP_003139707.1">
    <property type="nucleotide sequence ID" value="XM_003139659.1"/>
</dbReference>